<accession>A0A1G7UJY6</accession>
<dbReference type="Gene3D" id="3.30.70.270">
    <property type="match status" value="1"/>
</dbReference>
<evidence type="ECO:0000256" key="1">
    <source>
        <dbReference type="ARBA" id="ARBA00001946"/>
    </source>
</evidence>
<dbReference type="GO" id="GO:0043709">
    <property type="term" value="P:cell adhesion involved in single-species biofilm formation"/>
    <property type="evidence" value="ECO:0007669"/>
    <property type="project" value="TreeGrafter"/>
</dbReference>
<dbReference type="PANTHER" id="PTHR45138:SF9">
    <property type="entry name" value="DIGUANYLATE CYCLASE DGCM-RELATED"/>
    <property type="match status" value="1"/>
</dbReference>
<dbReference type="InterPro" id="IPR000160">
    <property type="entry name" value="GGDEF_dom"/>
</dbReference>
<dbReference type="STRING" id="284577.SAMN05216571_11524"/>
<evidence type="ECO:0000256" key="3">
    <source>
        <dbReference type="ARBA" id="ARBA00034247"/>
    </source>
</evidence>
<evidence type="ECO:0000259" key="4">
    <source>
        <dbReference type="PROSITE" id="PS50887"/>
    </source>
</evidence>
<comment type="cofactor">
    <cofactor evidence="1">
        <name>Mg(2+)</name>
        <dbReference type="ChEBI" id="CHEBI:18420"/>
    </cofactor>
</comment>
<keyword evidence="6" id="KW-1185">Reference proteome</keyword>
<feature type="domain" description="GGDEF" evidence="4">
    <location>
        <begin position="110"/>
        <end position="247"/>
    </location>
</feature>
<dbReference type="SUPFAM" id="SSF55073">
    <property type="entry name" value="Nucleotide cyclase"/>
    <property type="match status" value="1"/>
</dbReference>
<dbReference type="GO" id="GO:0005886">
    <property type="term" value="C:plasma membrane"/>
    <property type="evidence" value="ECO:0007669"/>
    <property type="project" value="TreeGrafter"/>
</dbReference>
<dbReference type="InterPro" id="IPR029787">
    <property type="entry name" value="Nucleotide_cyclase"/>
</dbReference>
<evidence type="ECO:0000256" key="2">
    <source>
        <dbReference type="ARBA" id="ARBA00012528"/>
    </source>
</evidence>
<dbReference type="InterPro" id="IPR043128">
    <property type="entry name" value="Rev_trsase/Diguanyl_cyclase"/>
</dbReference>
<dbReference type="Pfam" id="PF00990">
    <property type="entry name" value="GGDEF"/>
    <property type="match status" value="1"/>
</dbReference>
<dbReference type="PROSITE" id="PS50887">
    <property type="entry name" value="GGDEF"/>
    <property type="match status" value="1"/>
</dbReference>
<dbReference type="CDD" id="cd01949">
    <property type="entry name" value="GGDEF"/>
    <property type="match status" value="1"/>
</dbReference>
<dbReference type="Proteomes" id="UP000198641">
    <property type="component" value="Unassembled WGS sequence"/>
</dbReference>
<name>A0A1G7UJY6_9GAMM</name>
<dbReference type="SMART" id="SM00267">
    <property type="entry name" value="GGDEF"/>
    <property type="match status" value="1"/>
</dbReference>
<dbReference type="EC" id="2.7.7.65" evidence="2"/>
<comment type="catalytic activity">
    <reaction evidence="3">
        <text>2 GTP = 3',3'-c-di-GMP + 2 diphosphate</text>
        <dbReference type="Rhea" id="RHEA:24898"/>
        <dbReference type="ChEBI" id="CHEBI:33019"/>
        <dbReference type="ChEBI" id="CHEBI:37565"/>
        <dbReference type="ChEBI" id="CHEBI:58805"/>
        <dbReference type="EC" id="2.7.7.65"/>
    </reaction>
</comment>
<evidence type="ECO:0000313" key="6">
    <source>
        <dbReference type="Proteomes" id="UP000198641"/>
    </source>
</evidence>
<proteinExistence type="predicted"/>
<dbReference type="NCBIfam" id="TIGR00254">
    <property type="entry name" value="GGDEF"/>
    <property type="match status" value="1"/>
</dbReference>
<gene>
    <name evidence="5" type="ORF">SAMN05216571_11524</name>
</gene>
<sequence length="259" mass="28881">MFTLLLLIMFASVLGGTWWLVERYYRRPLKQLITQLDAQDAASSPERLPPGQAMRGSLLAQLTERVEQLYEAKRQLQEQAIKDPLTGLGNRRLLEQRLDIALPISRRWMRAVSALMIDVDHFKEYNDLYGHQAGDDCLVEIANVLRDTFRRDTDIVVRLGGEEFLVVLLDADEEDSVRLAEAMRGMLQAVGIEHKGSRVNDVVTVSIGVAITHSGEPVSLDDIIATADAGLYECKQAGRNRVISQYVTKANASQSSVSA</sequence>
<reference evidence="5 6" key="1">
    <citation type="submission" date="2016-10" db="EMBL/GenBank/DDBJ databases">
        <authorList>
            <person name="de Groot N.N."/>
        </authorList>
    </citation>
    <scope>NUCLEOTIDE SEQUENCE [LARGE SCALE GENOMIC DNA]</scope>
    <source>
        <strain evidence="5 6">BH539</strain>
    </source>
</reference>
<dbReference type="EMBL" id="FNCI01000015">
    <property type="protein sequence ID" value="SDG47872.1"/>
    <property type="molecule type" value="Genomic_DNA"/>
</dbReference>
<dbReference type="FunFam" id="3.30.70.270:FF:000001">
    <property type="entry name" value="Diguanylate cyclase domain protein"/>
    <property type="match status" value="1"/>
</dbReference>
<organism evidence="5 6">
    <name type="scientific">Onishia taeanensis</name>
    <dbReference type="NCBI Taxonomy" id="284577"/>
    <lineage>
        <taxon>Bacteria</taxon>
        <taxon>Pseudomonadati</taxon>
        <taxon>Pseudomonadota</taxon>
        <taxon>Gammaproteobacteria</taxon>
        <taxon>Oceanospirillales</taxon>
        <taxon>Halomonadaceae</taxon>
        <taxon>Onishia</taxon>
    </lineage>
</organism>
<dbReference type="GO" id="GO:1902201">
    <property type="term" value="P:negative regulation of bacterial-type flagellum-dependent cell motility"/>
    <property type="evidence" value="ECO:0007669"/>
    <property type="project" value="TreeGrafter"/>
</dbReference>
<protein>
    <recommendedName>
        <fullName evidence="2">diguanylate cyclase</fullName>
        <ecNumber evidence="2">2.7.7.65</ecNumber>
    </recommendedName>
</protein>
<dbReference type="AlphaFoldDB" id="A0A1G7UJY6"/>
<dbReference type="RefSeq" id="WP_175491696.1">
    <property type="nucleotide sequence ID" value="NZ_FNCI01000015.1"/>
</dbReference>
<dbReference type="InterPro" id="IPR050469">
    <property type="entry name" value="Diguanylate_Cyclase"/>
</dbReference>
<dbReference type="PANTHER" id="PTHR45138">
    <property type="entry name" value="REGULATORY COMPONENTS OF SENSORY TRANSDUCTION SYSTEM"/>
    <property type="match status" value="1"/>
</dbReference>
<evidence type="ECO:0000313" key="5">
    <source>
        <dbReference type="EMBL" id="SDG47872.1"/>
    </source>
</evidence>
<dbReference type="GO" id="GO:0052621">
    <property type="term" value="F:diguanylate cyclase activity"/>
    <property type="evidence" value="ECO:0007669"/>
    <property type="project" value="UniProtKB-EC"/>
</dbReference>